<proteinExistence type="inferred from homology"/>
<dbReference type="GO" id="GO:0050660">
    <property type="term" value="F:flavin adenine dinucleotide binding"/>
    <property type="evidence" value="ECO:0007669"/>
    <property type="project" value="InterPro"/>
</dbReference>
<dbReference type="InterPro" id="IPR006089">
    <property type="entry name" value="Acyl-CoA_DH_CS"/>
</dbReference>
<dbReference type="PROSITE" id="PS00073">
    <property type="entry name" value="ACYL_COA_DH_2"/>
    <property type="match status" value="1"/>
</dbReference>
<dbReference type="Pfam" id="PF02771">
    <property type="entry name" value="Acyl-CoA_dh_N"/>
    <property type="match status" value="1"/>
</dbReference>
<evidence type="ECO:0000256" key="3">
    <source>
        <dbReference type="ARBA" id="ARBA00022630"/>
    </source>
</evidence>
<keyword evidence="5 6" id="KW-0560">Oxidoreductase</keyword>
<dbReference type="Gene3D" id="1.20.140.10">
    <property type="entry name" value="Butyryl-CoA Dehydrogenase, subunit A, domain 3"/>
    <property type="match status" value="1"/>
</dbReference>
<comment type="similarity">
    <text evidence="2 6">Belongs to the acyl-CoA dehydrogenase family.</text>
</comment>
<organism evidence="10 11">
    <name type="scientific">Desulfotruncus arcticus DSM 17038</name>
    <dbReference type="NCBI Taxonomy" id="1121424"/>
    <lineage>
        <taxon>Bacteria</taxon>
        <taxon>Bacillati</taxon>
        <taxon>Bacillota</taxon>
        <taxon>Clostridia</taxon>
        <taxon>Eubacteriales</taxon>
        <taxon>Desulfallaceae</taxon>
        <taxon>Desulfotruncus</taxon>
    </lineage>
</organism>
<evidence type="ECO:0000313" key="10">
    <source>
        <dbReference type="EMBL" id="SFH24511.1"/>
    </source>
</evidence>
<accession>A0A1I2YIY5</accession>
<evidence type="ECO:0000259" key="8">
    <source>
        <dbReference type="Pfam" id="PF02770"/>
    </source>
</evidence>
<dbReference type="EMBL" id="FOOX01000021">
    <property type="protein sequence ID" value="SFH24511.1"/>
    <property type="molecule type" value="Genomic_DNA"/>
</dbReference>
<dbReference type="PANTHER" id="PTHR43884">
    <property type="entry name" value="ACYL-COA DEHYDROGENASE"/>
    <property type="match status" value="1"/>
</dbReference>
<gene>
    <name evidence="10" type="ORF">SAMN05660649_04392</name>
</gene>
<dbReference type="InterPro" id="IPR013786">
    <property type="entry name" value="AcylCoA_DH/ox_N"/>
</dbReference>
<evidence type="ECO:0000256" key="5">
    <source>
        <dbReference type="ARBA" id="ARBA00023002"/>
    </source>
</evidence>
<evidence type="ECO:0000256" key="1">
    <source>
        <dbReference type="ARBA" id="ARBA00001974"/>
    </source>
</evidence>
<dbReference type="RefSeq" id="WP_092474416.1">
    <property type="nucleotide sequence ID" value="NZ_FOOX01000021.1"/>
</dbReference>
<dbReference type="Gene3D" id="1.10.540.10">
    <property type="entry name" value="Acyl-CoA dehydrogenase/oxidase, N-terminal domain"/>
    <property type="match status" value="1"/>
</dbReference>
<keyword evidence="4 6" id="KW-0274">FAD</keyword>
<dbReference type="InterPro" id="IPR036250">
    <property type="entry name" value="AcylCo_DH-like_C"/>
</dbReference>
<evidence type="ECO:0000256" key="4">
    <source>
        <dbReference type="ARBA" id="ARBA00022827"/>
    </source>
</evidence>
<dbReference type="OrthoDB" id="9802447at2"/>
<dbReference type="SUPFAM" id="SSF47203">
    <property type="entry name" value="Acyl-CoA dehydrogenase C-terminal domain-like"/>
    <property type="match status" value="1"/>
</dbReference>
<dbReference type="STRING" id="341036.SAMN05660649_04392"/>
<dbReference type="InterPro" id="IPR046373">
    <property type="entry name" value="Acyl-CoA_Oxase/DH_mid-dom_sf"/>
</dbReference>
<evidence type="ECO:0000259" key="7">
    <source>
        <dbReference type="Pfam" id="PF00441"/>
    </source>
</evidence>
<dbReference type="AlphaFoldDB" id="A0A1I2YIY5"/>
<evidence type="ECO:0000259" key="9">
    <source>
        <dbReference type="Pfam" id="PF02771"/>
    </source>
</evidence>
<dbReference type="PANTHER" id="PTHR43884:SF40">
    <property type="entry name" value="ACYL-COA DEHYDROGENASE"/>
    <property type="match status" value="1"/>
</dbReference>
<keyword evidence="11" id="KW-1185">Reference proteome</keyword>
<dbReference type="GO" id="GO:0003995">
    <property type="term" value="F:acyl-CoA dehydrogenase activity"/>
    <property type="evidence" value="ECO:0007669"/>
    <property type="project" value="InterPro"/>
</dbReference>
<dbReference type="FunFam" id="1.20.140.10:FF:000004">
    <property type="entry name" value="Acyl-CoA dehydrogenase FadE25"/>
    <property type="match status" value="1"/>
</dbReference>
<feature type="domain" description="Acyl-CoA dehydrogenase/oxidase C-terminal" evidence="7">
    <location>
        <begin position="229"/>
        <end position="378"/>
    </location>
</feature>
<dbReference type="SUPFAM" id="SSF56645">
    <property type="entry name" value="Acyl-CoA dehydrogenase NM domain-like"/>
    <property type="match status" value="1"/>
</dbReference>
<dbReference type="FunFam" id="2.40.110.10:FF:000001">
    <property type="entry name" value="Acyl-CoA dehydrogenase, mitochondrial"/>
    <property type="match status" value="1"/>
</dbReference>
<dbReference type="InterPro" id="IPR006091">
    <property type="entry name" value="Acyl-CoA_Oxase/DH_mid-dom"/>
</dbReference>
<dbReference type="Pfam" id="PF02770">
    <property type="entry name" value="Acyl-CoA_dh_M"/>
    <property type="match status" value="1"/>
</dbReference>
<dbReference type="Proteomes" id="UP000199337">
    <property type="component" value="Unassembled WGS sequence"/>
</dbReference>
<keyword evidence="3 6" id="KW-0285">Flavoprotein</keyword>
<dbReference type="InterPro" id="IPR009075">
    <property type="entry name" value="AcylCo_DH/oxidase_C"/>
</dbReference>
<feature type="domain" description="Acyl-CoA oxidase/dehydrogenase middle" evidence="8">
    <location>
        <begin position="121"/>
        <end position="217"/>
    </location>
</feature>
<dbReference type="PIRSF" id="PIRSF016578">
    <property type="entry name" value="HsaA"/>
    <property type="match status" value="1"/>
</dbReference>
<dbReference type="Pfam" id="PF00441">
    <property type="entry name" value="Acyl-CoA_dh_1"/>
    <property type="match status" value="1"/>
</dbReference>
<comment type="cofactor">
    <cofactor evidence="1 6">
        <name>FAD</name>
        <dbReference type="ChEBI" id="CHEBI:57692"/>
    </cofactor>
</comment>
<dbReference type="FunFam" id="1.10.540.10:FF:000002">
    <property type="entry name" value="Acyl-CoA dehydrogenase FadE19"/>
    <property type="match status" value="1"/>
</dbReference>
<evidence type="ECO:0000256" key="2">
    <source>
        <dbReference type="ARBA" id="ARBA00009347"/>
    </source>
</evidence>
<dbReference type="InterPro" id="IPR009100">
    <property type="entry name" value="AcylCoA_DH/oxidase_NM_dom_sf"/>
</dbReference>
<dbReference type="Gene3D" id="2.40.110.10">
    <property type="entry name" value="Butyryl-CoA Dehydrogenase, subunit A, domain 2"/>
    <property type="match status" value="1"/>
</dbReference>
<evidence type="ECO:0000313" key="11">
    <source>
        <dbReference type="Proteomes" id="UP000199337"/>
    </source>
</evidence>
<dbReference type="PROSITE" id="PS00072">
    <property type="entry name" value="ACYL_COA_DH_1"/>
    <property type="match status" value="1"/>
</dbReference>
<protein>
    <submittedName>
        <fullName evidence="10">Butyryl-CoA dehydrogenase</fullName>
    </submittedName>
</protein>
<name>A0A1I2YIY5_9FIRM</name>
<dbReference type="InterPro" id="IPR037069">
    <property type="entry name" value="AcylCoA_DH/ox_N_sf"/>
</dbReference>
<evidence type="ECO:0000256" key="6">
    <source>
        <dbReference type="RuleBase" id="RU362125"/>
    </source>
</evidence>
<reference evidence="11" key="1">
    <citation type="submission" date="2016-10" db="EMBL/GenBank/DDBJ databases">
        <authorList>
            <person name="Varghese N."/>
            <person name="Submissions S."/>
        </authorList>
    </citation>
    <scope>NUCLEOTIDE SEQUENCE [LARGE SCALE GENOMIC DNA]</scope>
    <source>
        <strain evidence="11">DSM 17038</strain>
    </source>
</reference>
<sequence length="380" mass="41958">MEFTLSETQLMIRDMVRDFARNEVAPLTQELDKSGDFPLENYRKAAELGILGMTLPEEIGDVEADMVSYVLAIEELAKASASLADSCMLVDMLASLLYKYGSQKQKDKFIQPLIKGEIFGCFAVTEPNAGSDVAGMRTTAVQEDDHWVINGSKMFINNAPIADMAIVYAVTDKEKGSRGGVTAFIVENGTPGFSRGKAEDLMGQRSLKVGQLFFEDVKVPQENILGNVGEGFKMAMSVLDSGRIEIAALALGIAQAALEESVKYSKERVQFGRPIAKFQAIQWKLADMATQIQAARLLIYHAAYLKDQGQNYTKEAAMAKLFASDVANKVTNEAVQIHGGYGYIKEYVVERLYRDAKITQIYEGTNEIQRVVIARQLLKD</sequence>
<feature type="domain" description="Acyl-CoA dehydrogenase/oxidase N-terminal" evidence="9">
    <location>
        <begin position="6"/>
        <end position="117"/>
    </location>
</feature>